<gene>
    <name evidence="2" type="ORF">D5086_0000188650</name>
</gene>
<name>A0A4U5PT63_POPAL</name>
<dbReference type="AlphaFoldDB" id="A0A4U5PT63"/>
<accession>A0A4U5PT63</accession>
<dbReference type="PANTHER" id="PTHR21470">
    <property type="entry name" value="RAB6-INTERACTING PROTEIN GORAB"/>
    <property type="match status" value="1"/>
</dbReference>
<dbReference type="InterPro" id="IPR007033">
    <property type="entry name" value="GORAB"/>
</dbReference>
<reference evidence="2" key="1">
    <citation type="submission" date="2018-10" db="EMBL/GenBank/DDBJ databases">
        <title>Population genomic analysis revealed the cold adaptation of white poplar.</title>
        <authorList>
            <person name="Liu Y.-J."/>
        </authorList>
    </citation>
    <scope>NUCLEOTIDE SEQUENCE [LARGE SCALE GENOMIC DNA]</scope>
    <source>
        <strain evidence="2">PAL-ZL1</strain>
    </source>
</reference>
<dbReference type="EMBL" id="RCHU01000620">
    <property type="protein sequence ID" value="TKR99861.1"/>
    <property type="molecule type" value="Genomic_DNA"/>
</dbReference>
<protein>
    <submittedName>
        <fullName evidence="2">Uncharacterized protein</fullName>
    </submittedName>
</protein>
<evidence type="ECO:0000256" key="1">
    <source>
        <dbReference type="SAM" id="MobiDB-lite"/>
    </source>
</evidence>
<feature type="compositionally biased region" description="Polar residues" evidence="1">
    <location>
        <begin position="1"/>
        <end position="11"/>
    </location>
</feature>
<proteinExistence type="predicted"/>
<dbReference type="PANTHER" id="PTHR21470:SF3">
    <property type="entry name" value="RAB6-INTERACTING GOLGIN"/>
    <property type="match status" value="1"/>
</dbReference>
<evidence type="ECO:0000313" key="2">
    <source>
        <dbReference type="EMBL" id="TKR99861.1"/>
    </source>
</evidence>
<feature type="region of interest" description="Disordered" evidence="1">
    <location>
        <begin position="1"/>
        <end position="29"/>
    </location>
</feature>
<dbReference type="Pfam" id="PF04949">
    <property type="entry name" value="Transcrip_act"/>
    <property type="match status" value="1"/>
</dbReference>
<dbReference type="STRING" id="43335.A0A4U5PT63"/>
<organism evidence="2">
    <name type="scientific">Populus alba</name>
    <name type="common">White poplar</name>
    <dbReference type="NCBI Taxonomy" id="43335"/>
    <lineage>
        <taxon>Eukaryota</taxon>
        <taxon>Viridiplantae</taxon>
        <taxon>Streptophyta</taxon>
        <taxon>Embryophyta</taxon>
        <taxon>Tracheophyta</taxon>
        <taxon>Spermatophyta</taxon>
        <taxon>Magnoliopsida</taxon>
        <taxon>eudicotyledons</taxon>
        <taxon>Gunneridae</taxon>
        <taxon>Pentapetalae</taxon>
        <taxon>rosids</taxon>
        <taxon>fabids</taxon>
        <taxon>Malpighiales</taxon>
        <taxon>Salicaceae</taxon>
        <taxon>Saliceae</taxon>
        <taxon>Populus</taxon>
    </lineage>
</organism>
<comment type="caution">
    <text evidence="2">The sequence shown here is derived from an EMBL/GenBank/DDBJ whole genome shotgun (WGS) entry which is preliminary data.</text>
</comment>
<sequence>MGSNIRSSGRLSTEEINEEEEIPRLDMSKFQAGEEETDFFYNIDMANRELTRPLGQSCQKKEKEYMEALESFNEKNKENAQLGTTFSDSSSSSLFTFSWLVTESGRQRMKKLEELNKIMKSIS</sequence>